<evidence type="ECO:0000313" key="1">
    <source>
        <dbReference type="EMBL" id="GAJ22940.1"/>
    </source>
</evidence>
<feature type="non-terminal residue" evidence="1">
    <location>
        <position position="44"/>
    </location>
</feature>
<accession>X1W220</accession>
<organism evidence="1">
    <name type="scientific">marine sediment metagenome</name>
    <dbReference type="NCBI Taxonomy" id="412755"/>
    <lineage>
        <taxon>unclassified sequences</taxon>
        <taxon>metagenomes</taxon>
        <taxon>ecological metagenomes</taxon>
    </lineage>
</organism>
<proteinExistence type="predicted"/>
<name>X1W220_9ZZZZ</name>
<dbReference type="AlphaFoldDB" id="X1W220"/>
<dbReference type="EMBL" id="BARW01042540">
    <property type="protein sequence ID" value="GAJ22940.1"/>
    <property type="molecule type" value="Genomic_DNA"/>
</dbReference>
<comment type="caution">
    <text evidence="1">The sequence shown here is derived from an EMBL/GenBank/DDBJ whole genome shotgun (WGS) entry which is preliminary data.</text>
</comment>
<protein>
    <submittedName>
        <fullName evidence="1">Uncharacterized protein</fullName>
    </submittedName>
</protein>
<sequence length="44" mass="5533">MNKHLIITSLNYKYYYKFIYILKQLCKLMFKLFKVCPQEQVIRQ</sequence>
<reference evidence="1" key="1">
    <citation type="journal article" date="2014" name="Front. Microbiol.">
        <title>High frequency of phylogenetically diverse reductive dehalogenase-homologous genes in deep subseafloor sedimentary metagenomes.</title>
        <authorList>
            <person name="Kawai M."/>
            <person name="Futagami T."/>
            <person name="Toyoda A."/>
            <person name="Takaki Y."/>
            <person name="Nishi S."/>
            <person name="Hori S."/>
            <person name="Arai W."/>
            <person name="Tsubouchi T."/>
            <person name="Morono Y."/>
            <person name="Uchiyama I."/>
            <person name="Ito T."/>
            <person name="Fujiyama A."/>
            <person name="Inagaki F."/>
            <person name="Takami H."/>
        </authorList>
    </citation>
    <scope>NUCLEOTIDE SEQUENCE</scope>
    <source>
        <strain evidence="1">Expedition CK06-06</strain>
    </source>
</reference>
<gene>
    <name evidence="1" type="ORF">S12H4_62977</name>
</gene>